<name>A0A9C7UMT1_9RHOD</name>
<reference evidence="2" key="2">
    <citation type="submission" date="2022-01" db="EMBL/GenBank/DDBJ databases">
        <authorList>
            <person name="Hirooka S."/>
            <person name="Miyagishima S.Y."/>
        </authorList>
    </citation>
    <scope>NUCLEOTIDE SEQUENCE</scope>
    <source>
        <strain evidence="2">NBRC 102759</strain>
    </source>
</reference>
<dbReference type="OrthoDB" id="10365385at2759"/>
<dbReference type="InterPro" id="IPR012923">
    <property type="entry name" value="Csm3"/>
</dbReference>
<evidence type="ECO:0000313" key="3">
    <source>
        <dbReference type="Proteomes" id="UP001061958"/>
    </source>
</evidence>
<keyword evidence="3" id="KW-1185">Reference proteome</keyword>
<dbReference type="Pfam" id="PF07962">
    <property type="entry name" value="Swi3"/>
    <property type="match status" value="1"/>
</dbReference>
<reference evidence="2" key="1">
    <citation type="journal article" date="2022" name="Proc. Natl. Acad. Sci. U.S.A.">
        <title>Life cycle and functional genomics of the unicellular red alga Galdieria for elucidating algal and plant evolution and industrial use.</title>
        <authorList>
            <person name="Hirooka S."/>
            <person name="Itabashi T."/>
            <person name="Ichinose T.M."/>
            <person name="Onuma R."/>
            <person name="Fujiwara T."/>
            <person name="Yamashita S."/>
            <person name="Jong L.W."/>
            <person name="Tomita R."/>
            <person name="Iwane A.H."/>
            <person name="Miyagishima S.Y."/>
        </authorList>
    </citation>
    <scope>NUCLEOTIDE SEQUENCE</scope>
    <source>
        <strain evidence="2">NBRC 102759</strain>
    </source>
</reference>
<protein>
    <recommendedName>
        <fullName evidence="1">Chromosome segregation in meiosis protein 3 domain-containing protein</fullName>
    </recommendedName>
</protein>
<dbReference type="EMBL" id="BQMJ01000005">
    <property type="protein sequence ID" value="GJQ08964.1"/>
    <property type="molecule type" value="Genomic_DNA"/>
</dbReference>
<dbReference type="GO" id="GO:0005634">
    <property type="term" value="C:nucleus"/>
    <property type="evidence" value="ECO:0007669"/>
    <property type="project" value="InterPro"/>
</dbReference>
<evidence type="ECO:0000313" key="2">
    <source>
        <dbReference type="EMBL" id="GJQ08964.1"/>
    </source>
</evidence>
<gene>
    <name evidence="2" type="ORF">GpartN1_g755.t1</name>
</gene>
<dbReference type="GO" id="GO:0006974">
    <property type="term" value="P:DNA damage response"/>
    <property type="evidence" value="ECO:0007669"/>
    <property type="project" value="InterPro"/>
</dbReference>
<comment type="caution">
    <text evidence="2">The sequence shown here is derived from an EMBL/GenBank/DDBJ whole genome shotgun (WGS) entry which is preliminary data.</text>
</comment>
<dbReference type="GO" id="GO:0031297">
    <property type="term" value="P:replication fork processing"/>
    <property type="evidence" value="ECO:0007669"/>
    <property type="project" value="InterPro"/>
</dbReference>
<proteinExistence type="predicted"/>
<organism evidence="2 3">
    <name type="scientific">Galdieria partita</name>
    <dbReference type="NCBI Taxonomy" id="83374"/>
    <lineage>
        <taxon>Eukaryota</taxon>
        <taxon>Rhodophyta</taxon>
        <taxon>Bangiophyceae</taxon>
        <taxon>Galdieriales</taxon>
        <taxon>Galdieriaceae</taxon>
        <taxon>Galdieria</taxon>
    </lineage>
</organism>
<dbReference type="Proteomes" id="UP001061958">
    <property type="component" value="Unassembled WGS sequence"/>
</dbReference>
<dbReference type="AlphaFoldDB" id="A0A9C7UMT1"/>
<evidence type="ECO:0000259" key="1">
    <source>
        <dbReference type="Pfam" id="PF07962"/>
    </source>
</evidence>
<accession>A0A9C7UMT1</accession>
<feature type="domain" description="Chromosome segregation in meiosis protein 3" evidence="1">
    <location>
        <begin position="11"/>
        <end position="92"/>
    </location>
</feature>
<sequence length="173" mass="19981">MSLSKEKRVQLNEESLLNQRYGIPQLIRDLETLQRDCRLEDSLEIIGNILQIWHMWANKLSPNMEFGRFLSRLQALQSLKGIKSFLADQRERKIVSNFETTNEDIPVDSKVLIDTPISPCISRRNLNSIEDNIVDTEHLSDSFSEGFVEVDGGSNIEPTQEFDFSFEDCEQDK</sequence>